<dbReference type="SUPFAM" id="SSF52266">
    <property type="entry name" value="SGNH hydrolase"/>
    <property type="match status" value="1"/>
</dbReference>
<evidence type="ECO:0000313" key="2">
    <source>
        <dbReference type="EMBL" id="SMO79176.1"/>
    </source>
</evidence>
<keyword evidence="3" id="KW-1185">Reference proteome</keyword>
<evidence type="ECO:0000313" key="3">
    <source>
        <dbReference type="Proteomes" id="UP000317593"/>
    </source>
</evidence>
<dbReference type="Pfam" id="PF13472">
    <property type="entry name" value="Lipase_GDSL_2"/>
    <property type="match status" value="1"/>
</dbReference>
<name>A0A521E5F3_9BACT</name>
<sequence length="252" mass="28381">MDYSRRSFLREITTASLGAAGAYWLPTLAPEKTAGNKAFDAIPQEGRVLFQGDSITDAGRDREAEAANTGLGRGYAFLAAAQLRKTLAERNVQCFNRGISGHKVFQLADRWQTDTYDLDPDLLSILIGVNDFWHTLNDYDGTVEVYERDFRNLLIQTREQLPDARLIIGEPFVILEGSAVSEEEWMPDFREYQQVAKEIAMEFEAGFIPYQSVFNEASKHVESTYWTADGVHPTLAGSQLMAEAWLQTAQRL</sequence>
<dbReference type="RefSeq" id="WP_142715276.1">
    <property type="nucleotide sequence ID" value="NZ_FXTH01000013.1"/>
</dbReference>
<feature type="domain" description="SGNH hydrolase-type esterase" evidence="1">
    <location>
        <begin position="52"/>
        <end position="240"/>
    </location>
</feature>
<dbReference type="OrthoDB" id="9794725at2"/>
<dbReference type="InterPro" id="IPR051532">
    <property type="entry name" value="Ester_Hydrolysis_Enzymes"/>
</dbReference>
<proteinExistence type="predicted"/>
<dbReference type="InterPro" id="IPR036514">
    <property type="entry name" value="SGNH_hydro_sf"/>
</dbReference>
<gene>
    <name evidence="2" type="ORF">SAMN06265218_11384</name>
</gene>
<dbReference type="PANTHER" id="PTHR30383">
    <property type="entry name" value="THIOESTERASE 1/PROTEASE 1/LYSOPHOSPHOLIPASE L1"/>
    <property type="match status" value="1"/>
</dbReference>
<dbReference type="Proteomes" id="UP000317593">
    <property type="component" value="Unassembled WGS sequence"/>
</dbReference>
<organism evidence="2 3">
    <name type="scientific">Fodinibius sediminis</name>
    <dbReference type="NCBI Taxonomy" id="1214077"/>
    <lineage>
        <taxon>Bacteria</taxon>
        <taxon>Pseudomonadati</taxon>
        <taxon>Balneolota</taxon>
        <taxon>Balneolia</taxon>
        <taxon>Balneolales</taxon>
        <taxon>Balneolaceae</taxon>
        <taxon>Fodinibius</taxon>
    </lineage>
</organism>
<dbReference type="AlphaFoldDB" id="A0A521E5F3"/>
<evidence type="ECO:0000259" key="1">
    <source>
        <dbReference type="Pfam" id="PF13472"/>
    </source>
</evidence>
<dbReference type="PANTHER" id="PTHR30383:SF5">
    <property type="entry name" value="SGNH HYDROLASE-TYPE ESTERASE DOMAIN-CONTAINING PROTEIN"/>
    <property type="match status" value="1"/>
</dbReference>
<accession>A0A521E5F3</accession>
<dbReference type="Gene3D" id="3.40.50.1110">
    <property type="entry name" value="SGNH hydrolase"/>
    <property type="match status" value="1"/>
</dbReference>
<protein>
    <submittedName>
        <fullName evidence="2">Lysophospholipase L1</fullName>
    </submittedName>
</protein>
<dbReference type="InterPro" id="IPR006311">
    <property type="entry name" value="TAT_signal"/>
</dbReference>
<reference evidence="2 3" key="1">
    <citation type="submission" date="2017-05" db="EMBL/GenBank/DDBJ databases">
        <authorList>
            <person name="Varghese N."/>
            <person name="Submissions S."/>
        </authorList>
    </citation>
    <scope>NUCLEOTIDE SEQUENCE [LARGE SCALE GENOMIC DNA]</scope>
    <source>
        <strain evidence="2 3">DSM 21194</strain>
    </source>
</reference>
<dbReference type="PROSITE" id="PS51318">
    <property type="entry name" value="TAT"/>
    <property type="match status" value="1"/>
</dbReference>
<dbReference type="InterPro" id="IPR013830">
    <property type="entry name" value="SGNH_hydro"/>
</dbReference>
<dbReference type="CDD" id="cd01834">
    <property type="entry name" value="SGNH_hydrolase_like_2"/>
    <property type="match status" value="1"/>
</dbReference>
<dbReference type="GO" id="GO:0004622">
    <property type="term" value="F:phosphatidylcholine lysophospholipase activity"/>
    <property type="evidence" value="ECO:0007669"/>
    <property type="project" value="TreeGrafter"/>
</dbReference>
<dbReference type="EMBL" id="FXTH01000013">
    <property type="protein sequence ID" value="SMO79176.1"/>
    <property type="molecule type" value="Genomic_DNA"/>
</dbReference>